<keyword evidence="4 5" id="KW-0472">Membrane</keyword>
<accession>A0ABD1E2N4</accession>
<feature type="transmembrane region" description="Helical" evidence="5">
    <location>
        <begin position="43"/>
        <end position="64"/>
    </location>
</feature>
<proteinExistence type="predicted"/>
<dbReference type="Pfam" id="PF00916">
    <property type="entry name" value="Sulfate_transp"/>
    <property type="match status" value="1"/>
</dbReference>
<evidence type="ECO:0000256" key="5">
    <source>
        <dbReference type="SAM" id="Phobius"/>
    </source>
</evidence>
<evidence type="ECO:0000256" key="4">
    <source>
        <dbReference type="ARBA" id="ARBA00023136"/>
    </source>
</evidence>
<evidence type="ECO:0000256" key="3">
    <source>
        <dbReference type="ARBA" id="ARBA00022989"/>
    </source>
</evidence>
<dbReference type="InterPro" id="IPR011547">
    <property type="entry name" value="SLC26A/SulP_dom"/>
</dbReference>
<feature type="transmembrane region" description="Helical" evidence="5">
    <location>
        <begin position="140"/>
        <end position="158"/>
    </location>
</feature>
<feature type="transmembrane region" description="Helical" evidence="5">
    <location>
        <begin position="372"/>
        <end position="391"/>
    </location>
</feature>
<feature type="domain" description="SLC26A/SulP transporter" evidence="6">
    <location>
        <begin position="39"/>
        <end position="424"/>
    </location>
</feature>
<dbReference type="GO" id="GO:0016020">
    <property type="term" value="C:membrane"/>
    <property type="evidence" value="ECO:0007669"/>
    <property type="project" value="UniProtKB-SubCell"/>
</dbReference>
<dbReference type="InterPro" id="IPR001902">
    <property type="entry name" value="SLC26A/SulP_fam"/>
</dbReference>
<feature type="transmembrane region" description="Helical" evidence="5">
    <location>
        <begin position="303"/>
        <end position="322"/>
    </location>
</feature>
<keyword evidence="3 5" id="KW-1133">Transmembrane helix</keyword>
<dbReference type="AlphaFoldDB" id="A0ABD1E2N4"/>
<dbReference type="Proteomes" id="UP001566132">
    <property type="component" value="Unassembled WGS sequence"/>
</dbReference>
<keyword evidence="2 5" id="KW-0812">Transmembrane</keyword>
<evidence type="ECO:0000313" key="8">
    <source>
        <dbReference type="Proteomes" id="UP001566132"/>
    </source>
</evidence>
<gene>
    <name evidence="7" type="ORF">ABEB36_014429</name>
</gene>
<protein>
    <recommendedName>
        <fullName evidence="6">SLC26A/SulP transporter domain-containing protein</fullName>
    </recommendedName>
</protein>
<organism evidence="7 8">
    <name type="scientific">Hypothenemus hampei</name>
    <name type="common">Coffee berry borer</name>
    <dbReference type="NCBI Taxonomy" id="57062"/>
    <lineage>
        <taxon>Eukaryota</taxon>
        <taxon>Metazoa</taxon>
        <taxon>Ecdysozoa</taxon>
        <taxon>Arthropoda</taxon>
        <taxon>Hexapoda</taxon>
        <taxon>Insecta</taxon>
        <taxon>Pterygota</taxon>
        <taxon>Neoptera</taxon>
        <taxon>Endopterygota</taxon>
        <taxon>Coleoptera</taxon>
        <taxon>Polyphaga</taxon>
        <taxon>Cucujiformia</taxon>
        <taxon>Curculionidae</taxon>
        <taxon>Scolytinae</taxon>
        <taxon>Hypothenemus</taxon>
    </lineage>
</organism>
<dbReference type="PANTHER" id="PTHR11814">
    <property type="entry name" value="SULFATE TRANSPORTER"/>
    <property type="match status" value="1"/>
</dbReference>
<comment type="subcellular location">
    <subcellularLocation>
        <location evidence="1">Membrane</location>
        <topology evidence="1">Multi-pass membrane protein</topology>
    </subcellularLocation>
</comment>
<feature type="transmembrane region" description="Helical" evidence="5">
    <location>
        <begin position="165"/>
        <end position="182"/>
    </location>
</feature>
<name>A0ABD1E2N4_HYPHA</name>
<evidence type="ECO:0000313" key="7">
    <source>
        <dbReference type="EMBL" id="KAL1488626.1"/>
    </source>
</evidence>
<evidence type="ECO:0000256" key="2">
    <source>
        <dbReference type="ARBA" id="ARBA00022692"/>
    </source>
</evidence>
<reference evidence="7 8" key="1">
    <citation type="submission" date="2024-05" db="EMBL/GenBank/DDBJ databases">
        <title>Genetic variation in Jamaican populations of the coffee berry borer (Hypothenemus hampei).</title>
        <authorList>
            <person name="Errbii M."/>
            <person name="Myrie A."/>
        </authorList>
    </citation>
    <scope>NUCLEOTIDE SEQUENCE [LARGE SCALE GENOMIC DNA]</scope>
    <source>
        <strain evidence="7">JA-Hopewell-2020-01-JO</strain>
        <tissue evidence="7">Whole body</tissue>
    </source>
</reference>
<dbReference type="EMBL" id="JBDJPC010000013">
    <property type="protein sequence ID" value="KAL1488626.1"/>
    <property type="molecule type" value="Genomic_DNA"/>
</dbReference>
<comment type="caution">
    <text evidence="7">The sequence shown here is derived from an EMBL/GenBank/DDBJ whole genome shotgun (WGS) entry which is preliminary data.</text>
</comment>
<evidence type="ECO:0000259" key="6">
    <source>
        <dbReference type="Pfam" id="PF00916"/>
    </source>
</evidence>
<evidence type="ECO:0000256" key="1">
    <source>
        <dbReference type="ARBA" id="ARBA00004141"/>
    </source>
</evidence>
<feature type="transmembrane region" description="Helical" evidence="5">
    <location>
        <begin position="398"/>
        <end position="420"/>
    </location>
</feature>
<keyword evidence="8" id="KW-1185">Reference proteome</keyword>
<feature type="transmembrane region" description="Helical" evidence="5">
    <location>
        <begin position="232"/>
        <end position="255"/>
    </location>
</feature>
<feature type="transmembrane region" description="Helical" evidence="5">
    <location>
        <begin position="109"/>
        <end position="134"/>
    </location>
</feature>
<feature type="transmembrane region" description="Helical" evidence="5">
    <location>
        <begin position="194"/>
        <end position="211"/>
    </location>
</feature>
<sequence>MEVWNDERVPNRSSITCQDRIKSKLPILLWITTYSFSQFLHDLLAGFTVTLTQIPQGIAYAIIAGLPTQYGLYCSIMGGVVYFFFGTCKDINIGPTAILSLFVQNSVRTLGPAGGILITFLSGAVIFIAGILRLGFLVEFFSFPIISGFTTAAALSIASSQLKQLLGIPGPASVFLEAWISFFTNITEAKKWDSILGVISIVFLFGFREIRRFGSLKHKPEWSRNRNTIGKCIFLFSLGGNAIVIIAGTSIAFVADKYYNATPVKLTGDVARGLPAFSLPPFTLNYNGTYYSFGDMLAHYNSLLAFIPLVAFLGHVSIVKAFTKGKVIDNTQELIALGLCNMAGSFIQSMPVTGSFTRTAVNNASGVRTTTSGLITSFMIVISLVLLTGALKYIPKATLAAVIVVAMYYLCDFIGVVVMWKMKRA</sequence>